<feature type="non-terminal residue" evidence="1">
    <location>
        <position position="67"/>
    </location>
</feature>
<keyword evidence="2" id="KW-1185">Reference proteome</keyword>
<evidence type="ECO:0000313" key="1">
    <source>
        <dbReference type="EMBL" id="UYV64714.1"/>
    </source>
</evidence>
<protein>
    <submittedName>
        <fullName evidence="1">Uncharacterized protein</fullName>
    </submittedName>
</protein>
<organism evidence="1 2">
    <name type="scientific">Cordylochernes scorpioides</name>
    <dbReference type="NCBI Taxonomy" id="51811"/>
    <lineage>
        <taxon>Eukaryota</taxon>
        <taxon>Metazoa</taxon>
        <taxon>Ecdysozoa</taxon>
        <taxon>Arthropoda</taxon>
        <taxon>Chelicerata</taxon>
        <taxon>Arachnida</taxon>
        <taxon>Pseudoscorpiones</taxon>
        <taxon>Cheliferoidea</taxon>
        <taxon>Chernetidae</taxon>
        <taxon>Cordylochernes</taxon>
    </lineage>
</organism>
<name>A0ABY6K7C7_9ARAC</name>
<dbReference type="Proteomes" id="UP001235939">
    <property type="component" value="Chromosome 03"/>
</dbReference>
<accession>A0ABY6K7C7</accession>
<proteinExistence type="predicted"/>
<dbReference type="EMBL" id="CP092865">
    <property type="protein sequence ID" value="UYV64714.1"/>
    <property type="molecule type" value="Genomic_DNA"/>
</dbReference>
<sequence>MQEYNPGTRLSLKLLLLDCQSELLFKLKSLWVLDAGHLDGRLHGVPEENPAERGRLYPGWLPYLEPA</sequence>
<evidence type="ECO:0000313" key="2">
    <source>
        <dbReference type="Proteomes" id="UP001235939"/>
    </source>
</evidence>
<gene>
    <name evidence="1" type="ORF">LAZ67_3001735</name>
</gene>
<reference evidence="1 2" key="1">
    <citation type="submission" date="2022-01" db="EMBL/GenBank/DDBJ databases">
        <title>A chromosomal length assembly of Cordylochernes scorpioides.</title>
        <authorList>
            <person name="Zeh D."/>
            <person name="Zeh J."/>
        </authorList>
    </citation>
    <scope>NUCLEOTIDE SEQUENCE [LARGE SCALE GENOMIC DNA]</scope>
    <source>
        <strain evidence="1">IN4F17</strain>
        <tissue evidence="1">Whole Body</tissue>
    </source>
</reference>